<dbReference type="Proteomes" id="UP000515804">
    <property type="component" value="Chromosome"/>
</dbReference>
<keyword evidence="2" id="KW-0732">Signal</keyword>
<feature type="region of interest" description="Disordered" evidence="1">
    <location>
        <begin position="33"/>
        <end position="58"/>
    </location>
</feature>
<feature type="signal peptide" evidence="2">
    <location>
        <begin position="1"/>
        <end position="20"/>
    </location>
</feature>
<dbReference type="EMBL" id="CP060719">
    <property type="protein sequence ID" value="QNN70064.1"/>
    <property type="molecule type" value="Genomic_DNA"/>
</dbReference>
<feature type="chain" id="PRO_5028816344" description="Copper resistance protein NlpE N-terminal domain-containing protein" evidence="2">
    <location>
        <begin position="21"/>
        <end position="179"/>
    </location>
</feature>
<evidence type="ECO:0000313" key="4">
    <source>
        <dbReference type="Proteomes" id="UP000515804"/>
    </source>
</evidence>
<evidence type="ECO:0008006" key="5">
    <source>
        <dbReference type="Google" id="ProtNLM"/>
    </source>
</evidence>
<reference evidence="3 4" key="1">
    <citation type="submission" date="2020-08" db="EMBL/GenBank/DDBJ databases">
        <title>Genome sequence of Thermomonas carbonis KCTC 42013T.</title>
        <authorList>
            <person name="Hyun D.-W."/>
            <person name="Bae J.-W."/>
        </authorList>
    </citation>
    <scope>NUCLEOTIDE SEQUENCE [LARGE SCALE GENOMIC DNA]</scope>
    <source>
        <strain evidence="3 4">KCTC 42013</strain>
    </source>
</reference>
<gene>
    <name evidence="3" type="ORF">H9L16_15860</name>
</gene>
<evidence type="ECO:0000256" key="2">
    <source>
        <dbReference type="SAM" id="SignalP"/>
    </source>
</evidence>
<dbReference type="RefSeq" id="WP_187552581.1">
    <property type="nucleotide sequence ID" value="NZ_BMZL01000001.1"/>
</dbReference>
<proteinExistence type="predicted"/>
<keyword evidence="4" id="KW-1185">Reference proteome</keyword>
<protein>
    <recommendedName>
        <fullName evidence="5">Copper resistance protein NlpE N-terminal domain-containing protein</fullName>
    </recommendedName>
</protein>
<dbReference type="AlphaFoldDB" id="A0A7G9SQD9"/>
<evidence type="ECO:0000256" key="1">
    <source>
        <dbReference type="SAM" id="MobiDB-lite"/>
    </source>
</evidence>
<dbReference type="KEGG" id="tcn:H9L16_15860"/>
<accession>A0A7G9SQD9</accession>
<dbReference type="PROSITE" id="PS51257">
    <property type="entry name" value="PROKAR_LIPOPROTEIN"/>
    <property type="match status" value="1"/>
</dbReference>
<name>A0A7G9SQD9_9GAMM</name>
<sequence length="179" mass="18892">MPLRPIFLSILITMSSMACAPADADKPIGDTPVPQAASTTPQLADTIATPQPTPGSHHGNWRLVAVDDPHDAALMAFSVQSDRGDAHGTGDYVLFQPFCDAVAGTPITGTAECELIGLGAAFDRVDIDGERIVLVFHPTADGLPHRLELRSDGAALIGDYVTEGNDIRRAVRAQPAIEE</sequence>
<organism evidence="3 4">
    <name type="scientific">Thermomonas carbonis</name>
    <dbReference type="NCBI Taxonomy" id="1463158"/>
    <lineage>
        <taxon>Bacteria</taxon>
        <taxon>Pseudomonadati</taxon>
        <taxon>Pseudomonadota</taxon>
        <taxon>Gammaproteobacteria</taxon>
        <taxon>Lysobacterales</taxon>
        <taxon>Lysobacteraceae</taxon>
        <taxon>Thermomonas</taxon>
    </lineage>
</organism>
<evidence type="ECO:0000313" key="3">
    <source>
        <dbReference type="EMBL" id="QNN70064.1"/>
    </source>
</evidence>